<feature type="domain" description="PASTA" evidence="6">
    <location>
        <begin position="596"/>
        <end position="656"/>
    </location>
</feature>
<keyword evidence="5" id="KW-1133">Transmembrane helix</keyword>
<dbReference type="InterPro" id="IPR036138">
    <property type="entry name" value="PBP_dimer_sf"/>
</dbReference>
<dbReference type="SUPFAM" id="SSF56519">
    <property type="entry name" value="Penicillin binding protein dimerisation domain"/>
    <property type="match status" value="1"/>
</dbReference>
<dbReference type="SUPFAM" id="SSF54184">
    <property type="entry name" value="Penicillin-binding protein 2x (pbp-2x), c-terminal domain"/>
    <property type="match status" value="2"/>
</dbReference>
<evidence type="ECO:0000256" key="1">
    <source>
        <dbReference type="ARBA" id="ARBA00004370"/>
    </source>
</evidence>
<dbReference type="InterPro" id="IPR012338">
    <property type="entry name" value="Beta-lactam/transpept-like"/>
</dbReference>
<proteinExistence type="inferred from homology"/>
<feature type="transmembrane region" description="Helical" evidence="5">
    <location>
        <begin position="7"/>
        <end position="29"/>
    </location>
</feature>
<keyword evidence="5" id="KW-0812">Transmembrane</keyword>
<keyword evidence="3 5" id="KW-0472">Membrane</keyword>
<accession>A0A5D0CT32</accession>
<dbReference type="CDD" id="cd06576">
    <property type="entry name" value="PASTA_Pbp2x-like_1"/>
    <property type="match status" value="1"/>
</dbReference>
<sequence>MIKRIKLRTLLIGGCITLFFTVLIGRVFWIQVVEAGFWQSHAEELWSKEKILPATRGTITDRKGDVLAIDAPAYTVAINPRLINKLNLQNEVVEGLHNLLGKDKLQLEEIVNAKKGDGTFYSQREIRYEGWKIDQELKDKVEGFAKELEEKHKIEDAGIYFIKQQKRYYPEKERAAHVLGYLDRDGNAVSGLEAAYDEELRGVDGKLQYKSDGRGIEIPKANEIYQPVKNGENIQLTIDGTIQYYIEEAMKEAFNQLNPISMTVIAADPKTMDILGMANLPTYDPNQYWADVDQKNFYNHAIKSVYEPGSTFKIVTLAGAVQEGLFNPGAKYMSGSIRVPGQTIHDLRRSGWGPISYLEGVKRSSNVAFVKLGYEMLGPERLKQYVDSFGFGQKTGIELPGEAAGVVTPEQQADFAAMAYGHGKLLVTPLQQVAAVAAVANGGKLMEPHIVKAKTDPQTGETVKTDPKVVRQILTPEKAKEVSEILEQVVSDRKIGTGRHAYIEGYRVAGKTGTAVKPVNGKYDYTKQVVSFIGYAPVEDPKVVMLVLIDEPRDSELGGGAAAAPVFQKIMTKTLQYLGVPKKLDDKAKKPADTEVSSGVVTPDLSGLSLQEAKNKLGEKGISYATLGGGKELVSQFPKAGNTLKAGQYMYLLTEEGRKMAIPNLSGKSLREAMELLSALQVAVTAEGQGYVVSQTASEEDGRRKVHLVLEPPVKDPALTESETDTEADSDSNSNSDSDSGKDASSADGGEGGENAGQNGDSTP</sequence>
<dbReference type="Proteomes" id="UP000325218">
    <property type="component" value="Unassembled WGS sequence"/>
</dbReference>
<comment type="similarity">
    <text evidence="2">Belongs to the transpeptidase family.</text>
</comment>
<reference evidence="7 8" key="1">
    <citation type="submission" date="2019-08" db="EMBL/GenBank/DDBJ databases">
        <title>Genome sequencing of Paenibacillus faecis DSM 23593(T).</title>
        <authorList>
            <person name="Kook J.-K."/>
            <person name="Park S.-N."/>
            <person name="Lim Y.K."/>
        </authorList>
    </citation>
    <scope>NUCLEOTIDE SEQUENCE [LARGE SCALE GENOMIC DNA]</scope>
    <source>
        <strain evidence="7 8">DSM 23593</strain>
    </source>
</reference>
<dbReference type="Pfam" id="PF03793">
    <property type="entry name" value="PASTA"/>
    <property type="match status" value="1"/>
</dbReference>
<dbReference type="PANTHER" id="PTHR30627">
    <property type="entry name" value="PEPTIDOGLYCAN D,D-TRANSPEPTIDASE"/>
    <property type="match status" value="1"/>
</dbReference>
<keyword evidence="8" id="KW-1185">Reference proteome</keyword>
<dbReference type="PROSITE" id="PS51178">
    <property type="entry name" value="PASTA"/>
    <property type="match status" value="1"/>
</dbReference>
<organism evidence="7 8">
    <name type="scientific">Paenibacillus faecis</name>
    <dbReference type="NCBI Taxonomy" id="862114"/>
    <lineage>
        <taxon>Bacteria</taxon>
        <taxon>Bacillati</taxon>
        <taxon>Bacillota</taxon>
        <taxon>Bacilli</taxon>
        <taxon>Bacillales</taxon>
        <taxon>Paenibacillaceae</taxon>
        <taxon>Paenibacillus</taxon>
    </lineage>
</organism>
<dbReference type="SUPFAM" id="SSF56601">
    <property type="entry name" value="beta-lactamase/transpeptidase-like"/>
    <property type="match status" value="1"/>
</dbReference>
<dbReference type="InterPro" id="IPR001460">
    <property type="entry name" value="PCN-bd_Tpept"/>
</dbReference>
<dbReference type="SMART" id="SM00740">
    <property type="entry name" value="PASTA"/>
    <property type="match status" value="2"/>
</dbReference>
<comment type="caution">
    <text evidence="7">The sequence shown here is derived from an EMBL/GenBank/DDBJ whole genome shotgun (WGS) entry which is preliminary data.</text>
</comment>
<dbReference type="Pfam" id="PF00905">
    <property type="entry name" value="Transpeptidase"/>
    <property type="match status" value="1"/>
</dbReference>
<dbReference type="InterPro" id="IPR005543">
    <property type="entry name" value="PASTA_dom"/>
</dbReference>
<dbReference type="OrthoDB" id="9804124at2"/>
<protein>
    <submittedName>
        <fullName evidence="7">PASTA domain-containing protein</fullName>
    </submittedName>
</protein>
<dbReference type="GO" id="GO:0008658">
    <property type="term" value="F:penicillin binding"/>
    <property type="evidence" value="ECO:0007669"/>
    <property type="project" value="InterPro"/>
</dbReference>
<evidence type="ECO:0000313" key="8">
    <source>
        <dbReference type="Proteomes" id="UP000325218"/>
    </source>
</evidence>
<name>A0A5D0CT32_9BACL</name>
<gene>
    <name evidence="7" type="ORF">FRY98_09895</name>
</gene>
<comment type="subcellular location">
    <subcellularLocation>
        <location evidence="1">Membrane</location>
    </subcellularLocation>
</comment>
<dbReference type="Pfam" id="PF03717">
    <property type="entry name" value="PBP_dimer"/>
    <property type="match status" value="1"/>
</dbReference>
<dbReference type="RefSeq" id="WP_148451593.1">
    <property type="nucleotide sequence ID" value="NZ_VSDO01000002.1"/>
</dbReference>
<dbReference type="AlphaFoldDB" id="A0A5D0CT32"/>
<dbReference type="Gene3D" id="3.40.710.10">
    <property type="entry name" value="DD-peptidase/beta-lactamase superfamily"/>
    <property type="match status" value="1"/>
</dbReference>
<evidence type="ECO:0000256" key="2">
    <source>
        <dbReference type="ARBA" id="ARBA00007171"/>
    </source>
</evidence>
<dbReference type="Gene3D" id="3.90.1310.10">
    <property type="entry name" value="Penicillin-binding protein 2a (Domain 2)"/>
    <property type="match status" value="1"/>
</dbReference>
<dbReference type="PANTHER" id="PTHR30627:SF1">
    <property type="entry name" value="PEPTIDOGLYCAN D,D-TRANSPEPTIDASE FTSI"/>
    <property type="match status" value="1"/>
</dbReference>
<dbReference type="InterPro" id="IPR005311">
    <property type="entry name" value="PBP_dimer"/>
</dbReference>
<evidence type="ECO:0000313" key="7">
    <source>
        <dbReference type="EMBL" id="TYA12993.1"/>
    </source>
</evidence>
<evidence type="ECO:0000256" key="3">
    <source>
        <dbReference type="ARBA" id="ARBA00023136"/>
    </source>
</evidence>
<dbReference type="InterPro" id="IPR050515">
    <property type="entry name" value="Beta-lactam/transpept"/>
</dbReference>
<dbReference type="EMBL" id="VSDO01000002">
    <property type="protein sequence ID" value="TYA12993.1"/>
    <property type="molecule type" value="Genomic_DNA"/>
</dbReference>
<feature type="region of interest" description="Disordered" evidence="4">
    <location>
        <begin position="696"/>
        <end position="764"/>
    </location>
</feature>
<dbReference type="GO" id="GO:0005886">
    <property type="term" value="C:plasma membrane"/>
    <property type="evidence" value="ECO:0007669"/>
    <property type="project" value="TreeGrafter"/>
</dbReference>
<evidence type="ECO:0000256" key="4">
    <source>
        <dbReference type="SAM" id="MobiDB-lite"/>
    </source>
</evidence>
<feature type="compositionally biased region" description="Low complexity" evidence="4">
    <location>
        <begin position="731"/>
        <end position="748"/>
    </location>
</feature>
<dbReference type="GO" id="GO:0071555">
    <property type="term" value="P:cell wall organization"/>
    <property type="evidence" value="ECO:0007669"/>
    <property type="project" value="TreeGrafter"/>
</dbReference>
<evidence type="ECO:0000256" key="5">
    <source>
        <dbReference type="SAM" id="Phobius"/>
    </source>
</evidence>
<evidence type="ECO:0000259" key="6">
    <source>
        <dbReference type="PROSITE" id="PS51178"/>
    </source>
</evidence>